<dbReference type="PROSITE" id="PS51725">
    <property type="entry name" value="ABM"/>
    <property type="match status" value="1"/>
</dbReference>
<dbReference type="Pfam" id="PF03992">
    <property type="entry name" value="ABM"/>
    <property type="match status" value="1"/>
</dbReference>
<keyword evidence="2" id="KW-0503">Monooxygenase</keyword>
<dbReference type="RefSeq" id="WP_092012340.1">
    <property type="nucleotide sequence ID" value="NZ_FOYW01000001.1"/>
</dbReference>
<reference evidence="2 3" key="1">
    <citation type="submission" date="2016-10" db="EMBL/GenBank/DDBJ databases">
        <authorList>
            <person name="de Groot N.N."/>
        </authorList>
    </citation>
    <scope>NUCLEOTIDE SEQUENCE [LARGE SCALE GENOMIC DNA]</scope>
    <source>
        <strain evidence="2 3">CGMCC 1.9167</strain>
    </source>
</reference>
<dbReference type="InterPro" id="IPR011008">
    <property type="entry name" value="Dimeric_a/b-barrel"/>
</dbReference>
<dbReference type="STRING" id="650891.SAMN05216203_2280"/>
<dbReference type="AlphaFoldDB" id="A0A1I6IGQ5"/>
<keyword evidence="2" id="KW-0560">Oxidoreductase</keyword>
<dbReference type="GO" id="GO:0004497">
    <property type="term" value="F:monooxygenase activity"/>
    <property type="evidence" value="ECO:0007669"/>
    <property type="project" value="UniProtKB-KW"/>
</dbReference>
<evidence type="ECO:0000259" key="1">
    <source>
        <dbReference type="PROSITE" id="PS51725"/>
    </source>
</evidence>
<gene>
    <name evidence="2" type="ORF">SAMN05216203_2280</name>
</gene>
<keyword evidence="3" id="KW-1185">Reference proteome</keyword>
<proteinExistence type="predicted"/>
<dbReference type="EMBL" id="FOYW01000001">
    <property type="protein sequence ID" value="SFR65886.1"/>
    <property type="molecule type" value="Genomic_DNA"/>
</dbReference>
<feature type="domain" description="ABM" evidence="1">
    <location>
        <begin position="2"/>
        <end position="90"/>
    </location>
</feature>
<evidence type="ECO:0000313" key="3">
    <source>
        <dbReference type="Proteomes" id="UP000198644"/>
    </source>
</evidence>
<dbReference type="SUPFAM" id="SSF54909">
    <property type="entry name" value="Dimeric alpha+beta barrel"/>
    <property type="match status" value="1"/>
</dbReference>
<dbReference type="InterPro" id="IPR007138">
    <property type="entry name" value="ABM_dom"/>
</dbReference>
<dbReference type="Proteomes" id="UP000198644">
    <property type="component" value="Unassembled WGS sequence"/>
</dbReference>
<accession>A0A1I6IGQ5</accession>
<evidence type="ECO:0000313" key="2">
    <source>
        <dbReference type="EMBL" id="SFR65886.1"/>
    </source>
</evidence>
<dbReference type="PANTHER" id="PTHR33336">
    <property type="entry name" value="QUINOL MONOOXYGENASE YGIN-RELATED"/>
    <property type="match status" value="1"/>
</dbReference>
<dbReference type="OrthoDB" id="9812192at2"/>
<dbReference type="InterPro" id="IPR050744">
    <property type="entry name" value="AI-2_Isomerase_LsrG"/>
</dbReference>
<organism evidence="2 3">
    <name type="scientific">Marinobacter daqiaonensis</name>
    <dbReference type="NCBI Taxonomy" id="650891"/>
    <lineage>
        <taxon>Bacteria</taxon>
        <taxon>Pseudomonadati</taxon>
        <taxon>Pseudomonadota</taxon>
        <taxon>Gammaproteobacteria</taxon>
        <taxon>Pseudomonadales</taxon>
        <taxon>Marinobacteraceae</taxon>
        <taxon>Marinobacter</taxon>
    </lineage>
</organism>
<name>A0A1I6IGQ5_9GAMM</name>
<dbReference type="PANTHER" id="PTHR33336:SF15">
    <property type="entry name" value="ABM DOMAIN-CONTAINING PROTEIN"/>
    <property type="match status" value="1"/>
</dbReference>
<dbReference type="Gene3D" id="3.30.70.100">
    <property type="match status" value="1"/>
</dbReference>
<sequence length="99" mass="11287">MLYIRAILHVKPEQRETLLEAARPCIDATLQEPGCQEYELHISLSDPNRLVFMEVWESEDCLEPHRKSDHMRAFGKVAAGCLAAPPRIEYITPAKVDVK</sequence>
<protein>
    <submittedName>
        <fullName evidence="2">Quinol monooxygenase YgiN</fullName>
    </submittedName>
</protein>